<evidence type="ECO:0000313" key="1">
    <source>
        <dbReference type="EMBL" id="KKU99239.1"/>
    </source>
</evidence>
<gene>
    <name evidence="1" type="ORF">UY32_C0003G0009</name>
</gene>
<dbReference type="EMBL" id="LCPO01000003">
    <property type="protein sequence ID" value="KKU99239.1"/>
    <property type="molecule type" value="Genomic_DNA"/>
</dbReference>
<protein>
    <submittedName>
        <fullName evidence="1">Uncharacterized protein</fullName>
    </submittedName>
</protein>
<proteinExistence type="predicted"/>
<reference evidence="1 2" key="1">
    <citation type="journal article" date="2015" name="Nature">
        <title>rRNA introns, odd ribosomes, and small enigmatic genomes across a large radiation of phyla.</title>
        <authorList>
            <person name="Brown C.T."/>
            <person name="Hug L.A."/>
            <person name="Thomas B.C."/>
            <person name="Sharon I."/>
            <person name="Castelle C.J."/>
            <person name="Singh A."/>
            <person name="Wilkins M.J."/>
            <person name="Williams K.H."/>
            <person name="Banfield J.F."/>
        </authorList>
    </citation>
    <scope>NUCLEOTIDE SEQUENCE [LARGE SCALE GENOMIC DNA]</scope>
</reference>
<evidence type="ECO:0000313" key="2">
    <source>
        <dbReference type="Proteomes" id="UP000034600"/>
    </source>
</evidence>
<dbReference type="Proteomes" id="UP000034600">
    <property type="component" value="Unassembled WGS sequence"/>
</dbReference>
<organism evidence="1 2">
    <name type="scientific">Candidatus Jorgensenbacteria bacterium GW2011_GWC1_48_8</name>
    <dbReference type="NCBI Taxonomy" id="1618666"/>
    <lineage>
        <taxon>Bacteria</taxon>
        <taxon>Candidatus Joergenseniibacteriota</taxon>
    </lineage>
</organism>
<name>A0A0G1UYB2_9BACT</name>
<comment type="caution">
    <text evidence="1">The sequence shown here is derived from an EMBL/GenBank/DDBJ whole genome shotgun (WGS) entry which is preliminary data.</text>
</comment>
<sequence length="419" mass="45068">MNKNTLVIILAVLIVVAGAVLINISKPQVSAPGGGALGETYTNEKGEKWALAAEGEYVFQVSSAETTGPKFLEGEIDPMDVRPGDVQKMKVIAQSSAGIKSVVADIETDNGTTTVPLQKTGIITWNKMTPEKYVVENGVLKALSPVQAQARWISNVLADEGFLSKNVARAASGDKEIWEGSWTVRDTHVRTYHTVFTATDNNGLSSQLILAWSDPCSIPDTNNSRVSYVMTTSCTLGVGESDGWDGADFQISGGANLTLGQNAHFFWNPGQNFYVAGGNVTLSGPGSSLMQQYLFYYDVDDDRYSINASLTSSDASSIPNYVRFYYALGTNDCFQTDPATTNAELAFPGQTSYFPTNRGDGSYDYNCVNGEEELWPLVTSCPGSASRGWVGSVPACGATATYYPLINCADNDQRTQVCH</sequence>
<dbReference type="AlphaFoldDB" id="A0A0G1UYB2"/>
<accession>A0A0G1UYB2</accession>